<accession>A0A410WR06</accession>
<dbReference type="OrthoDB" id="109833at2"/>
<keyword evidence="1" id="KW-0812">Transmembrane</keyword>
<feature type="transmembrane region" description="Helical" evidence="1">
    <location>
        <begin position="110"/>
        <end position="129"/>
    </location>
</feature>
<proteinExistence type="predicted"/>
<evidence type="ECO:0000313" key="4">
    <source>
        <dbReference type="Proteomes" id="UP000288943"/>
    </source>
</evidence>
<keyword evidence="1" id="KW-0472">Membrane</keyword>
<evidence type="ECO:0000313" key="5">
    <source>
        <dbReference type="Proteomes" id="UP001527202"/>
    </source>
</evidence>
<protein>
    <submittedName>
        <fullName evidence="3">Uncharacterized protein</fullName>
    </submittedName>
</protein>
<keyword evidence="5" id="KW-1185">Reference proteome</keyword>
<dbReference type="KEGG" id="pchi:PC41400_03395"/>
<evidence type="ECO:0000313" key="3">
    <source>
        <dbReference type="EMBL" id="QAV16781.1"/>
    </source>
</evidence>
<dbReference type="Proteomes" id="UP001527202">
    <property type="component" value="Unassembled WGS sequence"/>
</dbReference>
<dbReference type="Proteomes" id="UP000288943">
    <property type="component" value="Chromosome"/>
</dbReference>
<name>A0A410WR06_9BACL</name>
<sequence>MIWNAWTLDRSVILFTAFAYLFIAAQVTLSHYRQNFHRKVMLIPVITAPLYFLVGLLAVLLNRSWLLCLFHIGMWLGILTGLAGLYLHIRGVGKRVGSYAFRNFLIGPPVLMPLLYSALGILGLIAVYGR</sequence>
<evidence type="ECO:0000313" key="2">
    <source>
        <dbReference type="EMBL" id="MCY9594535.1"/>
    </source>
</evidence>
<organism evidence="3 4">
    <name type="scientific">Paenibacillus chitinolyticus</name>
    <dbReference type="NCBI Taxonomy" id="79263"/>
    <lineage>
        <taxon>Bacteria</taxon>
        <taxon>Bacillati</taxon>
        <taxon>Bacillota</taxon>
        <taxon>Bacilli</taxon>
        <taxon>Bacillales</taxon>
        <taxon>Paenibacillaceae</taxon>
        <taxon>Paenibacillus</taxon>
    </lineage>
</organism>
<feature type="transmembrane region" description="Helical" evidence="1">
    <location>
        <begin position="67"/>
        <end position="89"/>
    </location>
</feature>
<dbReference type="AlphaFoldDB" id="A0A410WR06"/>
<reference evidence="2 5" key="2">
    <citation type="submission" date="2022-05" db="EMBL/GenBank/DDBJ databases">
        <title>Genome Sequencing of Bee-Associated Microbes.</title>
        <authorList>
            <person name="Dunlap C."/>
        </authorList>
    </citation>
    <scope>NUCLEOTIDE SEQUENCE [LARGE SCALE GENOMIC DNA]</scope>
    <source>
        <strain evidence="2 5">NRRL B-23120</strain>
    </source>
</reference>
<feature type="transmembrane region" description="Helical" evidence="1">
    <location>
        <begin position="41"/>
        <end position="61"/>
    </location>
</feature>
<feature type="transmembrane region" description="Helical" evidence="1">
    <location>
        <begin position="12"/>
        <end position="29"/>
    </location>
</feature>
<dbReference type="EMBL" id="CP026520">
    <property type="protein sequence ID" value="QAV16781.1"/>
    <property type="molecule type" value="Genomic_DNA"/>
</dbReference>
<evidence type="ECO:0000256" key="1">
    <source>
        <dbReference type="SAM" id="Phobius"/>
    </source>
</evidence>
<dbReference type="GeneID" id="95373862"/>
<dbReference type="RefSeq" id="WP_042232354.1">
    <property type="nucleotide sequence ID" value="NZ_CP026520.1"/>
</dbReference>
<dbReference type="EMBL" id="JAMDMJ010000002">
    <property type="protein sequence ID" value="MCY9594535.1"/>
    <property type="molecule type" value="Genomic_DNA"/>
</dbReference>
<keyword evidence="1" id="KW-1133">Transmembrane helix</keyword>
<gene>
    <name evidence="2" type="ORF">M5X16_01955</name>
    <name evidence="3" type="ORF">PC41400_03395</name>
</gene>
<reference evidence="3 4" key="1">
    <citation type="submission" date="2018-01" db="EMBL/GenBank/DDBJ databases">
        <title>The whole genome sequencing and assembly of Paenibacillus chitinolyticus KCCM 41400 strain.</title>
        <authorList>
            <person name="Kim J.-Y."/>
            <person name="Park M.-K."/>
            <person name="Lee Y.-J."/>
            <person name="Yi H."/>
            <person name="Bahn Y.-S."/>
            <person name="Kim J.F."/>
            <person name="Lee D.-W."/>
        </authorList>
    </citation>
    <scope>NUCLEOTIDE SEQUENCE [LARGE SCALE GENOMIC DNA]</scope>
    <source>
        <strain evidence="3 4">KCCM 41400</strain>
    </source>
</reference>